<keyword evidence="2" id="KW-0812">Transmembrane</keyword>
<dbReference type="Proteomes" id="UP000789739">
    <property type="component" value="Unassembled WGS sequence"/>
</dbReference>
<feature type="compositionally biased region" description="Basic residues" evidence="1">
    <location>
        <begin position="391"/>
        <end position="410"/>
    </location>
</feature>
<gene>
    <name evidence="3" type="ORF">PBRASI_LOCUS2328</name>
</gene>
<feature type="transmembrane region" description="Helical" evidence="2">
    <location>
        <begin position="7"/>
        <end position="27"/>
    </location>
</feature>
<comment type="caution">
    <text evidence="3">The sequence shown here is derived from an EMBL/GenBank/DDBJ whole genome shotgun (WGS) entry which is preliminary data.</text>
</comment>
<evidence type="ECO:0000313" key="4">
    <source>
        <dbReference type="Proteomes" id="UP000789739"/>
    </source>
</evidence>
<feature type="region of interest" description="Disordered" evidence="1">
    <location>
        <begin position="381"/>
        <end position="410"/>
    </location>
</feature>
<keyword evidence="4" id="KW-1185">Reference proteome</keyword>
<accession>A0A9N8WU72</accession>
<keyword evidence="2" id="KW-0472">Membrane</keyword>
<dbReference type="GO" id="GO:0006487">
    <property type="term" value="P:protein N-linked glycosylation"/>
    <property type="evidence" value="ECO:0007669"/>
    <property type="project" value="TreeGrafter"/>
</dbReference>
<organism evidence="3 4">
    <name type="scientific">Paraglomus brasilianum</name>
    <dbReference type="NCBI Taxonomy" id="144538"/>
    <lineage>
        <taxon>Eukaryota</taxon>
        <taxon>Fungi</taxon>
        <taxon>Fungi incertae sedis</taxon>
        <taxon>Mucoromycota</taxon>
        <taxon>Glomeromycotina</taxon>
        <taxon>Glomeromycetes</taxon>
        <taxon>Paraglomerales</taxon>
        <taxon>Paraglomeraceae</taxon>
        <taxon>Paraglomus</taxon>
    </lineage>
</organism>
<dbReference type="GO" id="GO:0046921">
    <property type="term" value="F:alpha-(1-&gt;6)-fucosyltransferase activity"/>
    <property type="evidence" value="ECO:0007669"/>
    <property type="project" value="TreeGrafter"/>
</dbReference>
<protein>
    <submittedName>
        <fullName evidence="3">2648_t:CDS:1</fullName>
    </submittedName>
</protein>
<dbReference type="EMBL" id="CAJVPI010000177">
    <property type="protein sequence ID" value="CAG8495458.1"/>
    <property type="molecule type" value="Genomic_DNA"/>
</dbReference>
<evidence type="ECO:0000256" key="2">
    <source>
        <dbReference type="SAM" id="Phobius"/>
    </source>
</evidence>
<dbReference type="AlphaFoldDB" id="A0A9N8WU72"/>
<dbReference type="PANTHER" id="PTHR13132">
    <property type="entry name" value="ALPHA- 1,6 -FUCOSYLTRANSFERASE"/>
    <property type="match status" value="1"/>
</dbReference>
<evidence type="ECO:0000313" key="3">
    <source>
        <dbReference type="EMBL" id="CAG8495458.1"/>
    </source>
</evidence>
<reference evidence="3" key="1">
    <citation type="submission" date="2021-06" db="EMBL/GenBank/DDBJ databases">
        <authorList>
            <person name="Kallberg Y."/>
            <person name="Tangrot J."/>
            <person name="Rosling A."/>
        </authorList>
    </citation>
    <scope>NUCLEOTIDE SEQUENCE</scope>
    <source>
        <strain evidence="3">BR232B</strain>
    </source>
</reference>
<keyword evidence="2" id="KW-1133">Transmembrane helix</keyword>
<evidence type="ECO:0000256" key="1">
    <source>
        <dbReference type="SAM" id="MobiDB-lite"/>
    </source>
</evidence>
<name>A0A9N8WU72_9GLOM</name>
<proteinExistence type="predicted"/>
<dbReference type="OrthoDB" id="2392789at2759"/>
<dbReference type="Gene3D" id="3.40.50.11350">
    <property type="match status" value="1"/>
</dbReference>
<sequence>MVRRISTYRLVQSFTAAIFLTLFYFSISPNSSISLPKYDPLGRPYCERSLTFVLSDHYDFSFQILGLVNAMIYAEDTSRSFFLADKKWNYGRWNSFFKRLHKPSCVRPEHPDMYAQFPSTPLGPDELRETEAKFKTASHVVMDQWSWHLLDKHIETVYHNVSHSPGISAYENIFKAQERVLRKIWHINKEIRGLIHRECDLGELPYARSKTTKDNFYIALQIQRVNHIGKYIAAAERVLERIPEIRDEVTVFVNAHTNSSHARRRLMKRRPDWKVFVSFENDFQFRLDDTASKKNKQLMAYDLESRVDFGMAHVTDITLLAEADHLVCTFGTPMCRLVALLKGFKKLRSTTSIDRKWFPTLYPLNGYNEVYNPHKAYWNKRPRLSDGNGKKGGRKGGKKGSRKNGKFRGS</sequence>
<dbReference type="PANTHER" id="PTHR13132:SF29">
    <property type="entry name" value="ALPHA-(1,6)-FUCOSYLTRANSFERASE"/>
    <property type="match status" value="1"/>
</dbReference>